<comment type="pathway">
    <text evidence="2">Steroid biosynthesis; cholesterol biosynthesis.</text>
</comment>
<dbReference type="GO" id="GO:0050613">
    <property type="term" value="F:Delta14-sterol reductase activity"/>
    <property type="evidence" value="ECO:0007669"/>
    <property type="project" value="TreeGrafter"/>
</dbReference>
<keyword evidence="8 15" id="KW-1133">Transmembrane helix</keyword>
<feature type="transmembrane region" description="Helical" evidence="15">
    <location>
        <begin position="218"/>
        <end position="238"/>
    </location>
</feature>
<keyword evidence="12 15" id="KW-0472">Membrane</keyword>
<keyword evidence="6" id="KW-0153">Cholesterol metabolism</keyword>
<dbReference type="GO" id="GO:0005789">
    <property type="term" value="C:endoplasmic reticulum membrane"/>
    <property type="evidence" value="ECO:0007669"/>
    <property type="project" value="TreeGrafter"/>
</dbReference>
<comment type="subcellular location">
    <subcellularLocation>
        <location evidence="1">Membrane</location>
        <topology evidence="1">Multi-pass membrane protein</topology>
    </subcellularLocation>
</comment>
<dbReference type="EMBL" id="CASHTH010001255">
    <property type="protein sequence ID" value="CAI8013347.1"/>
    <property type="molecule type" value="Genomic_DNA"/>
</dbReference>
<evidence type="ECO:0000256" key="6">
    <source>
        <dbReference type="ARBA" id="ARBA00022778"/>
    </source>
</evidence>
<dbReference type="PROSITE" id="PS01017">
    <property type="entry name" value="STEROL_REDUCT_1"/>
    <property type="match status" value="1"/>
</dbReference>
<evidence type="ECO:0000256" key="5">
    <source>
        <dbReference type="ARBA" id="ARBA00022692"/>
    </source>
</evidence>
<name>A0AA35WH10_GEOBA</name>
<evidence type="ECO:0000256" key="9">
    <source>
        <dbReference type="ARBA" id="ARBA00023002"/>
    </source>
</evidence>
<dbReference type="GO" id="GO:0006695">
    <property type="term" value="P:cholesterol biosynthetic process"/>
    <property type="evidence" value="ECO:0007669"/>
    <property type="project" value="UniProtKB-KW"/>
</dbReference>
<dbReference type="PANTHER" id="PTHR21257">
    <property type="entry name" value="DELTA(14)-STEROL REDUCTASE"/>
    <property type="match status" value="1"/>
</dbReference>
<evidence type="ECO:0000256" key="8">
    <source>
        <dbReference type="ARBA" id="ARBA00022989"/>
    </source>
</evidence>
<feature type="transmembrane region" description="Helical" evidence="15">
    <location>
        <begin position="258"/>
        <end position="276"/>
    </location>
</feature>
<keyword evidence="13" id="KW-1207">Sterol metabolism</keyword>
<evidence type="ECO:0000256" key="7">
    <source>
        <dbReference type="ARBA" id="ARBA00022955"/>
    </source>
</evidence>
<comment type="similarity">
    <text evidence="3">Belongs to the ERG4/ERG24 family.</text>
</comment>
<sequence>MMAVGSSLNPKTTHYEFNGPLGTLLMSLGLPGVVIGLYLLCGRETCSLGAYPSLPQWKDLFHSHAFAVFVAWFIFQLLLSLFPIGKVVEGTKLRDGSRLTYRLNGLFAFVVSHVAFLVAYFYFGVPVSFVYDHYLALTAASIVFSLVLSLYLYLRSFRHGALLALGGNSGSVVYDWFIGRELNPRIGSFDWKLFCEMRPGLIGWVLINYCMLVKQYEMYGYVTTSMVLVCFFQSWYILDSFWFEEAILTTMDIVHDGFGFMLAFGDLAWVPFTYTLQARYLVDHPTFLSYYSLFGIIALNLVGYVIFRGSNSQKDVFRRDPNHPRVSHLKTMPTERGTKLIISGWWGHLPSP</sequence>
<feature type="transmembrane region" description="Helical" evidence="15">
    <location>
        <begin position="103"/>
        <end position="122"/>
    </location>
</feature>
<dbReference type="AlphaFoldDB" id="A0AA35WH10"/>
<proteinExistence type="inferred from homology"/>
<gene>
    <name evidence="16" type="ORF">GBAR_LOCUS8480</name>
</gene>
<keyword evidence="10" id="KW-0756">Sterol biosynthesis</keyword>
<evidence type="ECO:0000256" key="1">
    <source>
        <dbReference type="ARBA" id="ARBA00004141"/>
    </source>
</evidence>
<accession>A0AA35WH10</accession>
<evidence type="ECO:0000313" key="17">
    <source>
        <dbReference type="Proteomes" id="UP001174909"/>
    </source>
</evidence>
<feature type="transmembrane region" description="Helical" evidence="15">
    <location>
        <begin position="60"/>
        <end position="82"/>
    </location>
</feature>
<evidence type="ECO:0000256" key="14">
    <source>
        <dbReference type="ARBA" id="ARBA00023221"/>
    </source>
</evidence>
<dbReference type="PANTHER" id="PTHR21257:SF52">
    <property type="entry name" value="DELTA(14)-STEROL REDUCTASE TM7SF2"/>
    <property type="match status" value="1"/>
</dbReference>
<keyword evidence="4" id="KW-0444">Lipid biosynthesis</keyword>
<keyword evidence="9" id="KW-0560">Oxidoreductase</keyword>
<protein>
    <submittedName>
        <fullName evidence="16">Delta(14)-sterol reductase LBR</fullName>
    </submittedName>
</protein>
<feature type="transmembrane region" description="Helical" evidence="15">
    <location>
        <begin position="288"/>
        <end position="307"/>
    </location>
</feature>
<evidence type="ECO:0000256" key="15">
    <source>
        <dbReference type="SAM" id="Phobius"/>
    </source>
</evidence>
<evidence type="ECO:0000313" key="16">
    <source>
        <dbReference type="EMBL" id="CAI8013347.1"/>
    </source>
</evidence>
<dbReference type="Pfam" id="PF01222">
    <property type="entry name" value="ERG4_ERG24"/>
    <property type="match status" value="1"/>
</dbReference>
<organism evidence="16 17">
    <name type="scientific">Geodia barretti</name>
    <name type="common">Barrett's horny sponge</name>
    <dbReference type="NCBI Taxonomy" id="519541"/>
    <lineage>
        <taxon>Eukaryota</taxon>
        <taxon>Metazoa</taxon>
        <taxon>Porifera</taxon>
        <taxon>Demospongiae</taxon>
        <taxon>Heteroscleromorpha</taxon>
        <taxon>Tetractinellida</taxon>
        <taxon>Astrophorina</taxon>
        <taxon>Geodiidae</taxon>
        <taxon>Geodia</taxon>
    </lineage>
</organism>
<keyword evidence="11" id="KW-0443">Lipid metabolism</keyword>
<keyword evidence="7" id="KW-0752">Steroid biosynthesis</keyword>
<evidence type="ECO:0000256" key="12">
    <source>
        <dbReference type="ARBA" id="ARBA00023136"/>
    </source>
</evidence>
<dbReference type="GO" id="GO:0005637">
    <property type="term" value="C:nuclear inner membrane"/>
    <property type="evidence" value="ECO:0007669"/>
    <property type="project" value="TreeGrafter"/>
</dbReference>
<feature type="transmembrane region" description="Helical" evidence="15">
    <location>
        <begin position="21"/>
        <end position="40"/>
    </location>
</feature>
<comment type="caution">
    <text evidence="16">The sequence shown here is derived from an EMBL/GenBank/DDBJ whole genome shotgun (WGS) entry which is preliminary data.</text>
</comment>
<evidence type="ECO:0000256" key="2">
    <source>
        <dbReference type="ARBA" id="ARBA00004770"/>
    </source>
</evidence>
<evidence type="ECO:0000256" key="11">
    <source>
        <dbReference type="ARBA" id="ARBA00023098"/>
    </source>
</evidence>
<keyword evidence="5 15" id="KW-0812">Transmembrane</keyword>
<feature type="transmembrane region" description="Helical" evidence="15">
    <location>
        <begin position="134"/>
        <end position="154"/>
    </location>
</feature>
<reference evidence="16" key="1">
    <citation type="submission" date="2023-03" db="EMBL/GenBank/DDBJ databases">
        <authorList>
            <person name="Steffen K."/>
            <person name="Cardenas P."/>
        </authorList>
    </citation>
    <scope>NUCLEOTIDE SEQUENCE</scope>
</reference>
<evidence type="ECO:0000256" key="10">
    <source>
        <dbReference type="ARBA" id="ARBA00023011"/>
    </source>
</evidence>
<keyword evidence="6" id="KW-0152">Cholesterol biosynthesis</keyword>
<keyword evidence="17" id="KW-1185">Reference proteome</keyword>
<dbReference type="InterPro" id="IPR001171">
    <property type="entry name" value="ERG24_DHCR-like"/>
</dbReference>
<dbReference type="Proteomes" id="UP001174909">
    <property type="component" value="Unassembled WGS sequence"/>
</dbReference>
<evidence type="ECO:0000256" key="3">
    <source>
        <dbReference type="ARBA" id="ARBA00005402"/>
    </source>
</evidence>
<evidence type="ECO:0000256" key="13">
    <source>
        <dbReference type="ARBA" id="ARBA00023166"/>
    </source>
</evidence>
<dbReference type="InterPro" id="IPR018083">
    <property type="entry name" value="Sterol_reductase_CS"/>
</dbReference>
<keyword evidence="14" id="KW-0753">Steroid metabolism</keyword>
<evidence type="ECO:0000256" key="4">
    <source>
        <dbReference type="ARBA" id="ARBA00022516"/>
    </source>
</evidence>